<evidence type="ECO:0000256" key="5">
    <source>
        <dbReference type="ARBA" id="ARBA00023065"/>
    </source>
</evidence>
<evidence type="ECO:0000256" key="2">
    <source>
        <dbReference type="ARBA" id="ARBA00022448"/>
    </source>
</evidence>
<comment type="subcellular location">
    <subcellularLocation>
        <location evidence="1 9">Membrane</location>
        <topology evidence="1 9">Multi-pass membrane protein</topology>
    </subcellularLocation>
</comment>
<reference evidence="11" key="1">
    <citation type="journal article" date="2021" name="Open Biol.">
        <title>Shared evolutionary footprints suggest mitochondrial oxidative damage underlies multiple complex I losses in fungi.</title>
        <authorList>
            <person name="Schikora-Tamarit M.A."/>
            <person name="Marcet-Houben M."/>
            <person name="Nosek J."/>
            <person name="Gabaldon T."/>
        </authorList>
    </citation>
    <scope>NUCLEOTIDE SEQUENCE</scope>
    <source>
        <strain evidence="11">CBS6341</strain>
    </source>
</reference>
<keyword evidence="2 9" id="KW-0813">Transport</keyword>
<dbReference type="GO" id="GO:0005886">
    <property type="term" value="C:plasma membrane"/>
    <property type="evidence" value="ECO:0007669"/>
    <property type="project" value="TreeGrafter"/>
</dbReference>
<evidence type="ECO:0000313" key="11">
    <source>
        <dbReference type="EMBL" id="KAH3680560.1"/>
    </source>
</evidence>
<protein>
    <recommendedName>
        <fullName evidence="9">Chloride channel protein</fullName>
    </recommendedName>
</protein>
<dbReference type="EMBL" id="JAEUBF010000094">
    <property type="protein sequence ID" value="KAH3680560.1"/>
    <property type="molecule type" value="Genomic_DNA"/>
</dbReference>
<dbReference type="PROSITE" id="PS51371">
    <property type="entry name" value="CBS"/>
    <property type="match status" value="2"/>
</dbReference>
<evidence type="ECO:0000256" key="1">
    <source>
        <dbReference type="ARBA" id="ARBA00004141"/>
    </source>
</evidence>
<dbReference type="AlphaFoldDB" id="A0A9P8PZQ7"/>
<feature type="domain" description="CBS" evidence="10">
    <location>
        <begin position="643"/>
        <end position="703"/>
    </location>
</feature>
<sequence length="750" mass="84958">MSSNHDIQLQSLNQSQNWYDHTLPELNNFEKFKSIDWIDDNLKQNDSNIKSLNNWIKFLENYIILTIVGLTIGLTAGCLNLLTEYLSNLKLGYCNSNFLLNENHCSNEWFEFPISIYGFIIFIIYGIIFSFLASFIVLKFAPLASGSGISEIKCIVSGFQYNDFLKIKVFLMKAIGLPLAIASGLSVGKEGPSVHYAVCIGSLISQGITKLSIFKSIDHNKDSTIFAKNILISSSAAGVAVAFGSPMGGVLFSIEEISNFFKLSTMWESYYCSLIAVSTLQFLNPFDNGKIVLFEVKYDNDWNLYEIPIFIILGIFGGIYGIIISKFNIKVVNFRKKYLSSLPKLEVFILTLLTCLISYWNFFLKLDMTEGMQILFEECSSSNKGNRSTLIDLCNVKSLSNVSYNILTLLFATLIRMILTIFTYGCKIPAGIFVPSMACGATFGRLLGILIQIFQDQDTCQLNKSCINPGVYAFLGAASALSGITHLTVTVVVIMFELTGALKYILPTMISICITKLINDKYGNKYGGIADVMIEFNNFPFLTSHKHYNFEDKRVRDAMISQKIVYLPSDKSIDLKIVNKILNDFEYSSIPIINTSNNNKINGIISRLDLLKIINDPINNNQSIQCNFNKLPQNDCLNFDRVINFSPLTVGIDTPLDLVLSLFHKLSPNILLVEYNGELKGLLTRKDILRFEYFLNQYQYNSEKQEQFFENNEKYYGYLLSINENLQNWKDKIINTIIPNSRYTRLNRES</sequence>
<feature type="transmembrane region" description="Helical" evidence="9">
    <location>
        <begin position="225"/>
        <end position="243"/>
    </location>
</feature>
<dbReference type="Gene3D" id="1.10.3080.10">
    <property type="entry name" value="Clc chloride channel"/>
    <property type="match status" value="1"/>
</dbReference>
<feature type="transmembrane region" description="Helical" evidence="9">
    <location>
        <begin position="432"/>
        <end position="454"/>
    </location>
</feature>
<dbReference type="Gene3D" id="3.10.580.10">
    <property type="entry name" value="CBS-domain"/>
    <property type="match status" value="1"/>
</dbReference>
<dbReference type="GO" id="GO:0005794">
    <property type="term" value="C:Golgi apparatus"/>
    <property type="evidence" value="ECO:0007669"/>
    <property type="project" value="TreeGrafter"/>
</dbReference>
<evidence type="ECO:0000256" key="7">
    <source>
        <dbReference type="ARBA" id="ARBA00023214"/>
    </source>
</evidence>
<dbReference type="SUPFAM" id="SSF81340">
    <property type="entry name" value="Clc chloride channel"/>
    <property type="match status" value="1"/>
</dbReference>
<keyword evidence="4 9" id="KW-1133">Transmembrane helix</keyword>
<dbReference type="GO" id="GO:0000324">
    <property type="term" value="C:fungal-type vacuole"/>
    <property type="evidence" value="ECO:0007669"/>
    <property type="project" value="TreeGrafter"/>
</dbReference>
<feature type="transmembrane region" description="Helical" evidence="9">
    <location>
        <begin position="307"/>
        <end position="324"/>
    </location>
</feature>
<feature type="domain" description="CBS" evidence="10">
    <location>
        <begin position="559"/>
        <end position="623"/>
    </location>
</feature>
<name>A0A9P8PZQ7_9ASCO</name>
<keyword evidence="12" id="KW-1185">Reference proteome</keyword>
<evidence type="ECO:0000256" key="8">
    <source>
        <dbReference type="PROSITE-ProRule" id="PRU00703"/>
    </source>
</evidence>
<reference evidence="11" key="2">
    <citation type="submission" date="2021-01" db="EMBL/GenBank/DDBJ databases">
        <authorList>
            <person name="Schikora-Tamarit M.A."/>
        </authorList>
    </citation>
    <scope>NUCLEOTIDE SEQUENCE</scope>
    <source>
        <strain evidence="11">CBS6341</strain>
    </source>
</reference>
<dbReference type="CDD" id="cd03684">
    <property type="entry name" value="ClC_3_like"/>
    <property type="match status" value="1"/>
</dbReference>
<feature type="transmembrane region" description="Helical" evidence="9">
    <location>
        <begin position="116"/>
        <end position="138"/>
    </location>
</feature>
<dbReference type="Pfam" id="PF00654">
    <property type="entry name" value="Voltage_CLC"/>
    <property type="match status" value="1"/>
</dbReference>
<dbReference type="PANTHER" id="PTHR45711">
    <property type="entry name" value="CHLORIDE CHANNEL PROTEIN"/>
    <property type="match status" value="1"/>
</dbReference>
<dbReference type="GO" id="GO:0006878">
    <property type="term" value="P:intracellular copper ion homeostasis"/>
    <property type="evidence" value="ECO:0007669"/>
    <property type="project" value="TreeGrafter"/>
</dbReference>
<comment type="caution">
    <text evidence="9">Lacks conserved residue(s) required for the propagation of feature annotation.</text>
</comment>
<dbReference type="PRINTS" id="PR00762">
    <property type="entry name" value="CLCHANNEL"/>
</dbReference>
<keyword evidence="8" id="KW-0129">CBS domain</keyword>
<proteinExistence type="inferred from homology"/>
<evidence type="ECO:0000256" key="6">
    <source>
        <dbReference type="ARBA" id="ARBA00023136"/>
    </source>
</evidence>
<dbReference type="PANTHER" id="PTHR45711:SF9">
    <property type="entry name" value="ANION_PROTON EXCHANGE TRANSPORTER GEF1"/>
    <property type="match status" value="1"/>
</dbReference>
<evidence type="ECO:0000259" key="10">
    <source>
        <dbReference type="PROSITE" id="PS51371"/>
    </source>
</evidence>
<keyword evidence="6 9" id="KW-0472">Membrane</keyword>
<dbReference type="GO" id="GO:0006879">
    <property type="term" value="P:intracellular iron ion homeostasis"/>
    <property type="evidence" value="ECO:0007669"/>
    <property type="project" value="TreeGrafter"/>
</dbReference>
<dbReference type="GO" id="GO:0005783">
    <property type="term" value="C:endoplasmic reticulum"/>
    <property type="evidence" value="ECO:0007669"/>
    <property type="project" value="TreeGrafter"/>
</dbReference>
<evidence type="ECO:0000256" key="4">
    <source>
        <dbReference type="ARBA" id="ARBA00022989"/>
    </source>
</evidence>
<dbReference type="InterPro" id="IPR014743">
    <property type="entry name" value="Cl-channel_core"/>
</dbReference>
<keyword evidence="7 9" id="KW-0868">Chloride</keyword>
<dbReference type="GO" id="GO:0005769">
    <property type="term" value="C:early endosome"/>
    <property type="evidence" value="ECO:0007669"/>
    <property type="project" value="TreeGrafter"/>
</dbReference>
<comment type="caution">
    <text evidence="11">The sequence shown here is derived from an EMBL/GenBank/DDBJ whole genome shotgun (WGS) entry which is preliminary data.</text>
</comment>
<dbReference type="Pfam" id="PF00571">
    <property type="entry name" value="CBS"/>
    <property type="match status" value="2"/>
</dbReference>
<feature type="transmembrane region" description="Helical" evidence="9">
    <location>
        <begin position="62"/>
        <end position="82"/>
    </location>
</feature>
<organism evidence="11 12">
    <name type="scientific">Wickerhamomyces mucosus</name>
    <dbReference type="NCBI Taxonomy" id="1378264"/>
    <lineage>
        <taxon>Eukaryota</taxon>
        <taxon>Fungi</taxon>
        <taxon>Dikarya</taxon>
        <taxon>Ascomycota</taxon>
        <taxon>Saccharomycotina</taxon>
        <taxon>Saccharomycetes</taxon>
        <taxon>Phaffomycetales</taxon>
        <taxon>Wickerhamomycetaceae</taxon>
        <taxon>Wickerhamomyces</taxon>
    </lineage>
</organism>
<feature type="transmembrane region" description="Helical" evidence="9">
    <location>
        <begin position="406"/>
        <end position="425"/>
    </location>
</feature>
<dbReference type="InterPro" id="IPR001807">
    <property type="entry name" value="ClC"/>
</dbReference>
<dbReference type="SMART" id="SM00116">
    <property type="entry name" value="CBS"/>
    <property type="match status" value="2"/>
</dbReference>
<dbReference type="OrthoDB" id="44789at2759"/>
<feature type="transmembrane region" description="Helical" evidence="9">
    <location>
        <begin position="474"/>
        <end position="496"/>
    </location>
</feature>
<keyword evidence="5 9" id="KW-0406">Ion transport</keyword>
<evidence type="ECO:0000313" key="12">
    <source>
        <dbReference type="Proteomes" id="UP000769528"/>
    </source>
</evidence>
<dbReference type="Proteomes" id="UP000769528">
    <property type="component" value="Unassembled WGS sequence"/>
</dbReference>
<feature type="transmembrane region" description="Helical" evidence="9">
    <location>
        <begin position="345"/>
        <end position="363"/>
    </location>
</feature>
<evidence type="ECO:0000256" key="9">
    <source>
        <dbReference type="RuleBase" id="RU361221"/>
    </source>
</evidence>
<gene>
    <name evidence="11" type="ORF">WICMUC_000234</name>
</gene>
<keyword evidence="3 9" id="KW-0812">Transmembrane</keyword>
<dbReference type="SUPFAM" id="SSF54631">
    <property type="entry name" value="CBS-domain pair"/>
    <property type="match status" value="1"/>
</dbReference>
<evidence type="ECO:0000256" key="3">
    <source>
        <dbReference type="ARBA" id="ARBA00022692"/>
    </source>
</evidence>
<dbReference type="InterPro" id="IPR046342">
    <property type="entry name" value="CBS_dom_sf"/>
</dbReference>
<dbReference type="GO" id="GO:0005247">
    <property type="term" value="F:voltage-gated chloride channel activity"/>
    <property type="evidence" value="ECO:0007669"/>
    <property type="project" value="TreeGrafter"/>
</dbReference>
<dbReference type="InterPro" id="IPR000644">
    <property type="entry name" value="CBS_dom"/>
</dbReference>
<comment type="similarity">
    <text evidence="9">Belongs to the chloride channel (TC 2.A.49) family.</text>
</comment>
<accession>A0A9P8PZQ7</accession>